<protein>
    <submittedName>
        <fullName evidence="1">Uncharacterized protein</fullName>
    </submittedName>
</protein>
<gene>
    <name evidence="1" type="ORF">S06H3_55945</name>
</gene>
<dbReference type="AlphaFoldDB" id="X1NXL6"/>
<dbReference type="EMBL" id="BARV01035928">
    <property type="protein sequence ID" value="GAI48802.1"/>
    <property type="molecule type" value="Genomic_DNA"/>
</dbReference>
<comment type="caution">
    <text evidence="1">The sequence shown here is derived from an EMBL/GenBank/DDBJ whole genome shotgun (WGS) entry which is preliminary data.</text>
</comment>
<evidence type="ECO:0000313" key="1">
    <source>
        <dbReference type="EMBL" id="GAI48802.1"/>
    </source>
</evidence>
<reference evidence="1" key="1">
    <citation type="journal article" date="2014" name="Front. Microbiol.">
        <title>High frequency of phylogenetically diverse reductive dehalogenase-homologous genes in deep subseafloor sedimentary metagenomes.</title>
        <authorList>
            <person name="Kawai M."/>
            <person name="Futagami T."/>
            <person name="Toyoda A."/>
            <person name="Takaki Y."/>
            <person name="Nishi S."/>
            <person name="Hori S."/>
            <person name="Arai W."/>
            <person name="Tsubouchi T."/>
            <person name="Morono Y."/>
            <person name="Uchiyama I."/>
            <person name="Ito T."/>
            <person name="Fujiyama A."/>
            <person name="Inagaki F."/>
            <person name="Takami H."/>
        </authorList>
    </citation>
    <scope>NUCLEOTIDE SEQUENCE</scope>
    <source>
        <strain evidence="1">Expedition CK06-06</strain>
    </source>
</reference>
<sequence>EQIEQIFGGLPKSGNPCYCRIKLLSEKTQRSLLQKDEDSLSDYLRELRFVQGNRESERFRTSSRKDLNVCTVKYPGPQLNVEFYQYPSDPEPLKDKILKFPKPWACLRMLRQGFGNQKKGYIRLNVGDKDNLGGVLYLHLEFFNDSNCTQPVDPNFIEAITGS</sequence>
<accession>X1NXL6</accession>
<feature type="non-terminal residue" evidence="1">
    <location>
        <position position="1"/>
    </location>
</feature>
<name>X1NXL6_9ZZZZ</name>
<organism evidence="1">
    <name type="scientific">marine sediment metagenome</name>
    <dbReference type="NCBI Taxonomy" id="412755"/>
    <lineage>
        <taxon>unclassified sequences</taxon>
        <taxon>metagenomes</taxon>
        <taxon>ecological metagenomes</taxon>
    </lineage>
</organism>
<proteinExistence type="predicted"/>